<dbReference type="AlphaFoldDB" id="R0KMZ6"/>
<sequence length="58" mass="6807">DGLLYVWIDTCCIDKWNLRERFKAVNSIFQRYKNLTRGYVFLSDVSTCTATGVPRRTD</sequence>
<dbReference type="GeneID" id="19395086"/>
<dbReference type="Proteomes" id="UP000016935">
    <property type="component" value="Unassembled WGS sequence"/>
</dbReference>
<name>R0KMZ6_EXST2</name>
<dbReference type="PANTHER" id="PTHR10622">
    <property type="entry name" value="HET DOMAIN-CONTAINING PROTEIN"/>
    <property type="match status" value="1"/>
</dbReference>
<feature type="non-terminal residue" evidence="1">
    <location>
        <position position="1"/>
    </location>
</feature>
<evidence type="ECO:0000313" key="1">
    <source>
        <dbReference type="EMBL" id="EOA89297.1"/>
    </source>
</evidence>
<evidence type="ECO:0000313" key="2">
    <source>
        <dbReference type="Proteomes" id="UP000016935"/>
    </source>
</evidence>
<accession>R0KMZ6</accession>
<reference evidence="1 2" key="1">
    <citation type="journal article" date="2012" name="PLoS Pathog.">
        <title>Diverse lifestyles and strategies of plant pathogenesis encoded in the genomes of eighteen Dothideomycetes fungi.</title>
        <authorList>
            <person name="Ohm R.A."/>
            <person name="Feau N."/>
            <person name="Henrissat B."/>
            <person name="Schoch C.L."/>
            <person name="Horwitz B.A."/>
            <person name="Barry K.W."/>
            <person name="Condon B.J."/>
            <person name="Copeland A.C."/>
            <person name="Dhillon B."/>
            <person name="Glaser F."/>
            <person name="Hesse C.N."/>
            <person name="Kosti I."/>
            <person name="LaButti K."/>
            <person name="Lindquist E.A."/>
            <person name="Lucas S."/>
            <person name="Salamov A.A."/>
            <person name="Bradshaw R.E."/>
            <person name="Ciuffetti L."/>
            <person name="Hamelin R.C."/>
            <person name="Kema G.H.J."/>
            <person name="Lawrence C."/>
            <person name="Scott J.A."/>
            <person name="Spatafora J.W."/>
            <person name="Turgeon B.G."/>
            <person name="de Wit P.J.G.M."/>
            <person name="Zhong S."/>
            <person name="Goodwin S.B."/>
            <person name="Grigoriev I.V."/>
        </authorList>
    </citation>
    <scope>NUCLEOTIDE SEQUENCE [LARGE SCALE GENOMIC DNA]</scope>
    <source>
        <strain evidence="2">28A</strain>
    </source>
</reference>
<proteinExistence type="predicted"/>
<protein>
    <recommendedName>
        <fullName evidence="3">Heterokaryon incompatibility domain-containing protein</fullName>
    </recommendedName>
</protein>
<dbReference type="OrthoDB" id="5986190at2759"/>
<reference evidence="1 2" key="2">
    <citation type="journal article" date="2013" name="PLoS Genet.">
        <title>Comparative genome structure, secondary metabolite, and effector coding capacity across Cochliobolus pathogens.</title>
        <authorList>
            <person name="Condon B.J."/>
            <person name="Leng Y."/>
            <person name="Wu D."/>
            <person name="Bushley K.E."/>
            <person name="Ohm R.A."/>
            <person name="Otillar R."/>
            <person name="Martin J."/>
            <person name="Schackwitz W."/>
            <person name="Grimwood J."/>
            <person name="MohdZainudin N."/>
            <person name="Xue C."/>
            <person name="Wang R."/>
            <person name="Manning V.A."/>
            <person name="Dhillon B."/>
            <person name="Tu Z.J."/>
            <person name="Steffenson B.J."/>
            <person name="Salamov A."/>
            <person name="Sun H."/>
            <person name="Lowry S."/>
            <person name="LaButti K."/>
            <person name="Han J."/>
            <person name="Copeland A."/>
            <person name="Lindquist E."/>
            <person name="Barry K."/>
            <person name="Schmutz J."/>
            <person name="Baker S.E."/>
            <person name="Ciuffetti L.M."/>
            <person name="Grigoriev I.V."/>
            <person name="Zhong S."/>
            <person name="Turgeon B.G."/>
        </authorList>
    </citation>
    <scope>NUCLEOTIDE SEQUENCE [LARGE SCALE GENOMIC DNA]</scope>
    <source>
        <strain evidence="2">28A</strain>
    </source>
</reference>
<dbReference type="STRING" id="671987.R0KMZ6"/>
<organism evidence="1 2">
    <name type="scientific">Exserohilum turcicum (strain 28A)</name>
    <name type="common">Northern leaf blight fungus</name>
    <name type="synonym">Setosphaeria turcica</name>
    <dbReference type="NCBI Taxonomy" id="671987"/>
    <lineage>
        <taxon>Eukaryota</taxon>
        <taxon>Fungi</taxon>
        <taxon>Dikarya</taxon>
        <taxon>Ascomycota</taxon>
        <taxon>Pezizomycotina</taxon>
        <taxon>Dothideomycetes</taxon>
        <taxon>Pleosporomycetidae</taxon>
        <taxon>Pleosporales</taxon>
        <taxon>Pleosporineae</taxon>
        <taxon>Pleosporaceae</taxon>
        <taxon>Exserohilum</taxon>
    </lineage>
</organism>
<dbReference type="PANTHER" id="PTHR10622:SF10">
    <property type="entry name" value="HET DOMAIN-CONTAINING PROTEIN"/>
    <property type="match status" value="1"/>
</dbReference>
<keyword evidence="2" id="KW-1185">Reference proteome</keyword>
<dbReference type="HOGENOM" id="CLU_2984769_0_0_1"/>
<evidence type="ECO:0008006" key="3">
    <source>
        <dbReference type="Google" id="ProtNLM"/>
    </source>
</evidence>
<dbReference type="EMBL" id="KB908515">
    <property type="protein sequence ID" value="EOA89297.1"/>
    <property type="molecule type" value="Genomic_DNA"/>
</dbReference>
<gene>
    <name evidence="1" type="ORF">SETTUDRAFT_105147</name>
</gene>
<dbReference type="RefSeq" id="XP_008023111.1">
    <property type="nucleotide sequence ID" value="XM_008024920.1"/>
</dbReference>